<dbReference type="AlphaFoldDB" id="A0A101UJ12"/>
<dbReference type="OrthoDB" id="9802600at2"/>
<dbReference type="RefSeq" id="WP_067036686.1">
    <property type="nucleotide sequence ID" value="NZ_KQ949164.1"/>
</dbReference>
<reference evidence="2 3" key="1">
    <citation type="submission" date="2015-10" db="EMBL/GenBank/DDBJ databases">
        <title>Draft genome sequence of Streptomyces sp. RV15, isolated from a marine sponge.</title>
        <authorList>
            <person name="Ruckert C."/>
            <person name="Abdelmohsen U.R."/>
            <person name="Winkler A."/>
            <person name="Hentschel U."/>
            <person name="Kalinowski J."/>
            <person name="Kampfer P."/>
            <person name="Glaeser S."/>
        </authorList>
    </citation>
    <scope>NUCLEOTIDE SEQUENCE [LARGE SCALE GENOMIC DNA]</scope>
    <source>
        <strain evidence="2 3">RV15</strain>
    </source>
</reference>
<accession>A0A101UJ12</accession>
<proteinExistence type="predicted"/>
<organism evidence="2 3">
    <name type="scientific">Streptomyces dysideae</name>
    <dbReference type="NCBI Taxonomy" id="909626"/>
    <lineage>
        <taxon>Bacteria</taxon>
        <taxon>Bacillati</taxon>
        <taxon>Actinomycetota</taxon>
        <taxon>Actinomycetes</taxon>
        <taxon>Kitasatosporales</taxon>
        <taxon>Streptomycetaceae</taxon>
        <taxon>Streptomyces</taxon>
    </lineage>
</organism>
<dbReference type="PANTHER" id="PTHR31084">
    <property type="entry name" value="ALPHA-L-FUCOSIDASE 2"/>
    <property type="match status" value="1"/>
</dbReference>
<feature type="region of interest" description="Disordered" evidence="1">
    <location>
        <begin position="99"/>
        <end position="118"/>
    </location>
</feature>
<dbReference type="PANTHER" id="PTHR31084:SF0">
    <property type="entry name" value="ALPHA-L-FUCOSIDASE 2"/>
    <property type="match status" value="1"/>
</dbReference>
<name>A0A101UJ12_9ACTN</name>
<dbReference type="STRING" id="909626.AQJ91_48030"/>
<comment type="caution">
    <text evidence="2">The sequence shown here is derived from an EMBL/GenBank/DDBJ whole genome shotgun (WGS) entry which is preliminary data.</text>
</comment>
<dbReference type="GO" id="GO:0004560">
    <property type="term" value="F:alpha-L-fucosidase activity"/>
    <property type="evidence" value="ECO:0007669"/>
    <property type="project" value="TreeGrafter"/>
</dbReference>
<dbReference type="EMBL" id="LMXB01000181">
    <property type="protein sequence ID" value="KUO11607.1"/>
    <property type="molecule type" value="Genomic_DNA"/>
</dbReference>
<evidence type="ECO:0000313" key="2">
    <source>
        <dbReference type="EMBL" id="KUO11607.1"/>
    </source>
</evidence>
<dbReference type="Proteomes" id="UP000053260">
    <property type="component" value="Unassembled WGS sequence"/>
</dbReference>
<protein>
    <submittedName>
        <fullName evidence="2">Uncharacterized protein</fullName>
    </submittedName>
</protein>
<dbReference type="Gene3D" id="2.70.98.50">
    <property type="entry name" value="putative glycoside hydrolase family protein from bacillus halodurans"/>
    <property type="match status" value="1"/>
</dbReference>
<gene>
    <name evidence="2" type="ORF">AQJ91_48030</name>
</gene>
<keyword evidence="3" id="KW-1185">Reference proteome</keyword>
<evidence type="ECO:0000313" key="3">
    <source>
        <dbReference type="Proteomes" id="UP000053260"/>
    </source>
</evidence>
<sequence>MTVPGNLNDNQLRFESQLYVTAEGGSVGGTDTKVRVDNSAAVTIVLGAGTDYADKYPAYRGEDPHKGVTKVVDAATEKGYEALRTEHIADDRGLFDRFSLDPGQRLPDAARSSPAQTR</sequence>
<evidence type="ECO:0000256" key="1">
    <source>
        <dbReference type="SAM" id="MobiDB-lite"/>
    </source>
</evidence>